<accession>A0ABU7B7F5</accession>
<gene>
    <name evidence="1" type="ORF">ATANTOWER_019043</name>
</gene>
<dbReference type="EMBL" id="JAHUTI010043316">
    <property type="protein sequence ID" value="MED6246512.1"/>
    <property type="molecule type" value="Genomic_DNA"/>
</dbReference>
<organism evidence="1 2">
    <name type="scientific">Ataeniobius toweri</name>
    <dbReference type="NCBI Taxonomy" id="208326"/>
    <lineage>
        <taxon>Eukaryota</taxon>
        <taxon>Metazoa</taxon>
        <taxon>Chordata</taxon>
        <taxon>Craniata</taxon>
        <taxon>Vertebrata</taxon>
        <taxon>Euteleostomi</taxon>
        <taxon>Actinopterygii</taxon>
        <taxon>Neopterygii</taxon>
        <taxon>Teleostei</taxon>
        <taxon>Neoteleostei</taxon>
        <taxon>Acanthomorphata</taxon>
        <taxon>Ovalentaria</taxon>
        <taxon>Atherinomorphae</taxon>
        <taxon>Cyprinodontiformes</taxon>
        <taxon>Goodeidae</taxon>
        <taxon>Ataeniobius</taxon>
    </lineage>
</organism>
<protein>
    <submittedName>
        <fullName evidence="1">Uncharacterized protein</fullName>
    </submittedName>
</protein>
<comment type="caution">
    <text evidence="1">The sequence shown here is derived from an EMBL/GenBank/DDBJ whole genome shotgun (WGS) entry which is preliminary data.</text>
</comment>
<sequence length="108" mass="11561">MKLNHKTSGAGCIVGSTVALQQEGPGFDPWSGVFLHGVWMFSPCMCGFSLAAPGSSYSPKGVSYPPVRIIGLSKLPLGMCMSVCMVVCVLDWRPVQAVPCLLPLDCWR</sequence>
<dbReference type="Proteomes" id="UP001345963">
    <property type="component" value="Unassembled WGS sequence"/>
</dbReference>
<evidence type="ECO:0000313" key="2">
    <source>
        <dbReference type="Proteomes" id="UP001345963"/>
    </source>
</evidence>
<keyword evidence="2" id="KW-1185">Reference proteome</keyword>
<evidence type="ECO:0000313" key="1">
    <source>
        <dbReference type="EMBL" id="MED6246512.1"/>
    </source>
</evidence>
<name>A0ABU7B7F5_9TELE</name>
<reference evidence="1 2" key="1">
    <citation type="submission" date="2021-07" db="EMBL/GenBank/DDBJ databases">
        <authorList>
            <person name="Palmer J.M."/>
        </authorList>
    </citation>
    <scope>NUCLEOTIDE SEQUENCE [LARGE SCALE GENOMIC DNA]</scope>
    <source>
        <strain evidence="1 2">AT_MEX2019</strain>
        <tissue evidence="1">Muscle</tissue>
    </source>
</reference>
<proteinExistence type="predicted"/>